<dbReference type="Proteomes" id="UP000053447">
    <property type="component" value="Unassembled WGS sequence"/>
</dbReference>
<evidence type="ECO:0000259" key="9">
    <source>
        <dbReference type="PROSITE" id="PS50003"/>
    </source>
</evidence>
<comment type="caution">
    <text evidence="12">The sequence shown here is derived from an EMBL/GenBank/DDBJ whole genome shotgun (WGS) entry which is preliminary data.</text>
</comment>
<dbReference type="RefSeq" id="XP_018228508.1">
    <property type="nucleotide sequence ID" value="XM_018375300.1"/>
</dbReference>
<dbReference type="AlphaFoldDB" id="A0A0W4ZGN5"/>
<evidence type="ECO:0000256" key="3">
    <source>
        <dbReference type="ARBA" id="ARBA00022658"/>
    </source>
</evidence>
<dbReference type="PROSITE" id="PS50010">
    <property type="entry name" value="DH_2"/>
    <property type="match status" value="1"/>
</dbReference>
<keyword evidence="7" id="KW-0206">Cytoskeleton</keyword>
<dbReference type="SMART" id="SM00233">
    <property type="entry name" value="PH"/>
    <property type="match status" value="1"/>
</dbReference>
<dbReference type="InterPro" id="IPR035899">
    <property type="entry name" value="DBL_dom_sf"/>
</dbReference>
<dbReference type="InterPro" id="IPR000306">
    <property type="entry name" value="Znf_FYVE"/>
</dbReference>
<feature type="domain" description="DH" evidence="10">
    <location>
        <begin position="121"/>
        <end position="318"/>
    </location>
</feature>
<keyword evidence="5 8" id="KW-0863">Zinc-finger</keyword>
<name>A0A0W4ZGN5_PNEJ7</name>
<evidence type="ECO:0000256" key="4">
    <source>
        <dbReference type="ARBA" id="ARBA00022723"/>
    </source>
</evidence>
<dbReference type="GO" id="GO:0008270">
    <property type="term" value="F:zinc ion binding"/>
    <property type="evidence" value="ECO:0007669"/>
    <property type="project" value="UniProtKB-KW"/>
</dbReference>
<dbReference type="InterPro" id="IPR017455">
    <property type="entry name" value="Znf_FYVE-rel"/>
</dbReference>
<dbReference type="SMART" id="SM00325">
    <property type="entry name" value="RhoGEF"/>
    <property type="match status" value="1"/>
</dbReference>
<dbReference type="SMART" id="SM00064">
    <property type="entry name" value="FYVE"/>
    <property type="match status" value="1"/>
</dbReference>
<evidence type="ECO:0000256" key="7">
    <source>
        <dbReference type="ARBA" id="ARBA00023212"/>
    </source>
</evidence>
<keyword evidence="13" id="KW-1185">Reference proteome</keyword>
<reference evidence="13" key="1">
    <citation type="journal article" date="2016" name="Nat. Commun.">
        <title>Genome analysis of three Pneumocystis species reveals adaptation mechanisms to life exclusively in mammalian hosts.</title>
        <authorList>
            <person name="Ma L."/>
            <person name="Chen Z."/>
            <person name="Huang D.W."/>
            <person name="Kutty G."/>
            <person name="Ishihara M."/>
            <person name="Wang H."/>
            <person name="Abouelleil A."/>
            <person name="Bishop L."/>
            <person name="Davey E."/>
            <person name="Deng R."/>
            <person name="Deng X."/>
            <person name="Fan L."/>
            <person name="Fantoni G."/>
            <person name="Fitzgerald M."/>
            <person name="Gogineni E."/>
            <person name="Goldberg J.M."/>
            <person name="Handley G."/>
            <person name="Hu X."/>
            <person name="Huber C."/>
            <person name="Jiao X."/>
            <person name="Jones K."/>
            <person name="Levin J.Z."/>
            <person name="Liu Y."/>
            <person name="Macdonald P."/>
            <person name="Melnikov A."/>
            <person name="Raley C."/>
            <person name="Sassi M."/>
            <person name="Sherman B.T."/>
            <person name="Song X."/>
            <person name="Sykes S."/>
            <person name="Tran B."/>
            <person name="Walsh L."/>
            <person name="Xia Y."/>
            <person name="Yang J."/>
            <person name="Young S."/>
            <person name="Zeng Q."/>
            <person name="Zheng X."/>
            <person name="Stephens R."/>
            <person name="Nusbaum C."/>
            <person name="Birren B.W."/>
            <person name="Azadi P."/>
            <person name="Lempicki R.A."/>
            <person name="Cuomo C.A."/>
            <person name="Kovacs J.A."/>
        </authorList>
    </citation>
    <scope>NUCLEOTIDE SEQUENCE [LARGE SCALE GENOMIC DNA]</scope>
    <source>
        <strain evidence="13">RU7</strain>
    </source>
</reference>
<dbReference type="SUPFAM" id="SSF57903">
    <property type="entry name" value="FYVE/PHD zinc finger"/>
    <property type="match status" value="1"/>
</dbReference>
<evidence type="ECO:0000313" key="13">
    <source>
        <dbReference type="Proteomes" id="UP000053447"/>
    </source>
</evidence>
<dbReference type="GO" id="GO:0005737">
    <property type="term" value="C:cytoplasm"/>
    <property type="evidence" value="ECO:0007669"/>
    <property type="project" value="TreeGrafter"/>
</dbReference>
<protein>
    <submittedName>
        <fullName evidence="12">Uncharacterized protein</fullName>
    </submittedName>
</protein>
<dbReference type="Gene3D" id="3.30.40.10">
    <property type="entry name" value="Zinc/RING finger domain, C3HC4 (zinc finger)"/>
    <property type="match status" value="1"/>
</dbReference>
<keyword evidence="2" id="KW-0963">Cytoplasm</keyword>
<keyword evidence="4" id="KW-0479">Metal-binding</keyword>
<evidence type="ECO:0000256" key="2">
    <source>
        <dbReference type="ARBA" id="ARBA00022490"/>
    </source>
</evidence>
<dbReference type="VEuPathDB" id="FungiDB:T551_03037"/>
<dbReference type="InterPro" id="IPR000219">
    <property type="entry name" value="DH_dom"/>
</dbReference>
<evidence type="ECO:0000259" key="11">
    <source>
        <dbReference type="PROSITE" id="PS50178"/>
    </source>
</evidence>
<keyword evidence="3" id="KW-0344">Guanine-nucleotide releasing factor</keyword>
<accession>A0A0W4ZGN5</accession>
<dbReference type="PROSITE" id="PS50178">
    <property type="entry name" value="ZF_FYVE"/>
    <property type="match status" value="1"/>
</dbReference>
<dbReference type="Pfam" id="PF22697">
    <property type="entry name" value="SOS1_NGEF_PH"/>
    <property type="match status" value="1"/>
</dbReference>
<evidence type="ECO:0000256" key="1">
    <source>
        <dbReference type="ARBA" id="ARBA00004245"/>
    </source>
</evidence>
<keyword evidence="6" id="KW-0862">Zinc</keyword>
<dbReference type="InterPro" id="IPR013083">
    <property type="entry name" value="Znf_RING/FYVE/PHD"/>
</dbReference>
<sequence>MVIHIALSSTSNSAIITFHQLLNNQNMNNETQEIKDDVFYTLNNSLCKEIDPESSFLCETSSTKTSSLTCKHTNISFGSAECSLTDCTDNESVLSPVNSSILRDKTCLLIETDMLSNEACKRREVALEILDTERTYLDGLRLIMNHFFNPILDSLSTSRPILSKTRISDIFSNFIDIFNFNTELLKMLEERLDPFNTGTLCNWDPKKDCLGDIFLQMGPSLKIYSIYCLNFSSALSTIEHEFKENPIFNMFIKKPELKKVCNGLNLQSYLLSIVQRVPRYKLLLHELLRYTNKDHQDHQGLSKAFCIIEEVAVLMNETIKQYENWMVMSKIQRSLFNLDEPLLSIPTRYFIKQGFVYKFCRRTHQKRMLFLFNDCLIYATPVTFLNISEKIFYYFNFRVPLDTLHIDDEFYANKGINNAWRILNSKKSLNICCDSPKEKEDWMKIIKNAKNEYLIAKNTFQIISCKNVRDPSKLSQKYLLINNYSIPTWVRDSSTQKCMLCFGAFNWIKRKHHCRFCGKVVCHGCSTNNFLISKDTLPLEKKSVSYFYSLLLRMPFISLDKAKMDSNSSKYRILRACDLCYFSKASEIDSQEILNKSQSNLNVSESITSQKESLFDRNLPTINKTSLPIIRSIRIKAHGEIIKFLDY</sequence>
<dbReference type="PANTHER" id="PTHR12673:SF159">
    <property type="entry name" value="LD03170P"/>
    <property type="match status" value="1"/>
</dbReference>
<evidence type="ECO:0000256" key="5">
    <source>
        <dbReference type="ARBA" id="ARBA00022771"/>
    </source>
</evidence>
<dbReference type="EMBL" id="LFWA01000014">
    <property type="protein sequence ID" value="KTW27538.1"/>
    <property type="molecule type" value="Genomic_DNA"/>
</dbReference>
<dbReference type="InterPro" id="IPR001849">
    <property type="entry name" value="PH_domain"/>
</dbReference>
<evidence type="ECO:0000256" key="8">
    <source>
        <dbReference type="PROSITE-ProRule" id="PRU00091"/>
    </source>
</evidence>
<evidence type="ECO:0000256" key="6">
    <source>
        <dbReference type="ARBA" id="ARBA00022833"/>
    </source>
</evidence>
<evidence type="ECO:0000259" key="10">
    <source>
        <dbReference type="PROSITE" id="PS50010"/>
    </source>
</evidence>
<gene>
    <name evidence="12" type="ORF">T551_03037</name>
</gene>
<dbReference type="SUPFAM" id="SSF48065">
    <property type="entry name" value="DBL homology domain (DH-domain)"/>
    <property type="match status" value="1"/>
</dbReference>
<dbReference type="InterPro" id="IPR051092">
    <property type="entry name" value="FYVE_RhoGEF_PH"/>
</dbReference>
<dbReference type="PANTHER" id="PTHR12673">
    <property type="entry name" value="FACIOGENITAL DYSPLASIA PROTEIN"/>
    <property type="match status" value="1"/>
</dbReference>
<dbReference type="SUPFAM" id="SSF50729">
    <property type="entry name" value="PH domain-like"/>
    <property type="match status" value="1"/>
</dbReference>
<comment type="subcellular location">
    <subcellularLocation>
        <location evidence="1">Cytoplasm</location>
        <location evidence="1">Cytoskeleton</location>
    </subcellularLocation>
</comment>
<feature type="domain" description="PH" evidence="9">
    <location>
        <begin position="349"/>
        <end position="451"/>
    </location>
</feature>
<dbReference type="CDD" id="cd00160">
    <property type="entry name" value="RhoGEF"/>
    <property type="match status" value="1"/>
</dbReference>
<evidence type="ECO:0000313" key="12">
    <source>
        <dbReference type="EMBL" id="KTW27538.1"/>
    </source>
</evidence>
<dbReference type="Pfam" id="PF00621">
    <property type="entry name" value="RhoGEF"/>
    <property type="match status" value="1"/>
</dbReference>
<dbReference type="InterPro" id="IPR055251">
    <property type="entry name" value="SOS1_NGEF_PH"/>
</dbReference>
<dbReference type="PROSITE" id="PS50003">
    <property type="entry name" value="PH_DOMAIN"/>
    <property type="match status" value="1"/>
</dbReference>
<dbReference type="GeneID" id="28941555"/>
<dbReference type="OrthoDB" id="660555at2759"/>
<feature type="domain" description="FYVE-type" evidence="11">
    <location>
        <begin position="492"/>
        <end position="585"/>
    </location>
</feature>
<dbReference type="Pfam" id="PF01363">
    <property type="entry name" value="FYVE"/>
    <property type="match status" value="1"/>
</dbReference>
<dbReference type="eggNOG" id="KOG4424">
    <property type="taxonomic scope" value="Eukaryota"/>
</dbReference>
<dbReference type="STRING" id="1408657.A0A0W4ZGN5"/>
<dbReference type="Gene3D" id="2.30.29.30">
    <property type="entry name" value="Pleckstrin-homology domain (PH domain)/Phosphotyrosine-binding domain (PTB)"/>
    <property type="match status" value="1"/>
</dbReference>
<dbReference type="Gene3D" id="1.20.900.10">
    <property type="entry name" value="Dbl homology (DH) domain"/>
    <property type="match status" value="1"/>
</dbReference>
<dbReference type="InterPro" id="IPR011993">
    <property type="entry name" value="PH-like_dom_sf"/>
</dbReference>
<dbReference type="GO" id="GO:0005856">
    <property type="term" value="C:cytoskeleton"/>
    <property type="evidence" value="ECO:0007669"/>
    <property type="project" value="UniProtKB-SubCell"/>
</dbReference>
<organism evidence="12 13">
    <name type="scientific">Pneumocystis jirovecii (strain RU7)</name>
    <name type="common">Human pneumocystis pneumonia agent</name>
    <dbReference type="NCBI Taxonomy" id="1408657"/>
    <lineage>
        <taxon>Eukaryota</taxon>
        <taxon>Fungi</taxon>
        <taxon>Dikarya</taxon>
        <taxon>Ascomycota</taxon>
        <taxon>Taphrinomycotina</taxon>
        <taxon>Pneumocystomycetes</taxon>
        <taxon>Pneumocystaceae</taxon>
        <taxon>Pneumocystis</taxon>
    </lineage>
</organism>
<dbReference type="InterPro" id="IPR011011">
    <property type="entry name" value="Znf_FYVE_PHD"/>
</dbReference>
<proteinExistence type="predicted"/>
<dbReference type="GO" id="GO:0005085">
    <property type="term" value="F:guanyl-nucleotide exchange factor activity"/>
    <property type="evidence" value="ECO:0007669"/>
    <property type="project" value="UniProtKB-KW"/>
</dbReference>